<dbReference type="GO" id="GO:0000105">
    <property type="term" value="P:L-histidine biosynthetic process"/>
    <property type="evidence" value="ECO:0007669"/>
    <property type="project" value="UniProtKB-UniRule"/>
</dbReference>
<keyword evidence="6 10" id="KW-0368">Histidine biosynthesis</keyword>
<keyword evidence="4 10" id="KW-0378">Hydrolase</keyword>
<dbReference type="AlphaFoldDB" id="A0A4R1REJ8"/>
<gene>
    <name evidence="10" type="primary">hisH</name>
    <name evidence="13" type="ORF">EDC14_101975</name>
</gene>
<dbReference type="Pfam" id="PF00117">
    <property type="entry name" value="GATase"/>
    <property type="match status" value="1"/>
</dbReference>
<sequence length="207" mass="22866">MIAIIDYGVGNLRSVAKAFEFLGFSAQVTSDPELVREAERVVLPGVGAFGKSMESLEKAGMVPVVREVIASGRPFLGICLGLQLLFEESFEVFGNETSSFKGLGIFPGRVLRFPAGELKVPQIGWNQIQLAQDTPLFHKVQDGSFVYFVHSYYVKPTDPRLTACETHYAIDYCSGIARENVFAVQFHPEKSSQVGLQILRNFAELRG</sequence>
<accession>A0A4R1REJ8</accession>
<dbReference type="SUPFAM" id="SSF52317">
    <property type="entry name" value="Class I glutamine amidotransferase-like"/>
    <property type="match status" value="1"/>
</dbReference>
<dbReference type="OrthoDB" id="9807137at2"/>
<evidence type="ECO:0000256" key="3">
    <source>
        <dbReference type="ARBA" id="ARBA00022605"/>
    </source>
</evidence>
<dbReference type="Gene3D" id="3.40.50.880">
    <property type="match status" value="1"/>
</dbReference>
<comment type="subcellular location">
    <subcellularLocation>
        <location evidence="10">Cytoplasm</location>
    </subcellularLocation>
</comment>
<dbReference type="Proteomes" id="UP000295008">
    <property type="component" value="Unassembled WGS sequence"/>
</dbReference>
<dbReference type="PANTHER" id="PTHR42701">
    <property type="entry name" value="IMIDAZOLE GLYCEROL PHOSPHATE SYNTHASE SUBUNIT HISH"/>
    <property type="match status" value="1"/>
</dbReference>
<evidence type="ECO:0000256" key="6">
    <source>
        <dbReference type="ARBA" id="ARBA00023102"/>
    </source>
</evidence>
<dbReference type="RefSeq" id="WP_132015216.1">
    <property type="nucleotide sequence ID" value="NZ_SLUN01000019.1"/>
</dbReference>
<evidence type="ECO:0000313" key="13">
    <source>
        <dbReference type="EMBL" id="TCL64269.1"/>
    </source>
</evidence>
<comment type="caution">
    <text evidence="13">The sequence shown here is derived from an EMBL/GenBank/DDBJ whole genome shotgun (WGS) entry which is preliminary data.</text>
</comment>
<feature type="active site" evidence="10 11">
    <location>
        <position position="189"/>
    </location>
</feature>
<evidence type="ECO:0000256" key="8">
    <source>
        <dbReference type="ARBA" id="ARBA00047838"/>
    </source>
</evidence>
<dbReference type="InterPro" id="IPR017926">
    <property type="entry name" value="GATASE"/>
</dbReference>
<dbReference type="GO" id="GO:0016829">
    <property type="term" value="F:lyase activity"/>
    <property type="evidence" value="ECO:0007669"/>
    <property type="project" value="UniProtKB-KW"/>
</dbReference>
<dbReference type="HAMAP" id="MF_00278">
    <property type="entry name" value="HisH"/>
    <property type="match status" value="1"/>
</dbReference>
<evidence type="ECO:0000256" key="11">
    <source>
        <dbReference type="PIRSR" id="PIRSR000495-1"/>
    </source>
</evidence>
<keyword evidence="5 10" id="KW-0315">Glutamine amidotransferase</keyword>
<dbReference type="GO" id="GO:0000107">
    <property type="term" value="F:imidazoleglycerol-phosphate synthase activity"/>
    <property type="evidence" value="ECO:0007669"/>
    <property type="project" value="UniProtKB-UniRule"/>
</dbReference>
<dbReference type="UniPathway" id="UPA00031">
    <property type="reaction ID" value="UER00010"/>
</dbReference>
<organism evidence="13 14">
    <name type="scientific">Hydrogenispora ethanolica</name>
    <dbReference type="NCBI Taxonomy" id="1082276"/>
    <lineage>
        <taxon>Bacteria</taxon>
        <taxon>Bacillati</taxon>
        <taxon>Bacillota</taxon>
        <taxon>Hydrogenispora</taxon>
    </lineage>
</organism>
<keyword evidence="3 10" id="KW-0028">Amino-acid biosynthesis</keyword>
<feature type="domain" description="Glutamine amidotransferase" evidence="12">
    <location>
        <begin position="4"/>
        <end position="202"/>
    </location>
</feature>
<dbReference type="EMBL" id="SLUN01000019">
    <property type="protein sequence ID" value="TCL64269.1"/>
    <property type="molecule type" value="Genomic_DNA"/>
</dbReference>
<dbReference type="PROSITE" id="PS51273">
    <property type="entry name" value="GATASE_TYPE_1"/>
    <property type="match status" value="1"/>
</dbReference>
<comment type="catalytic activity">
    <reaction evidence="9 10">
        <text>L-glutamine + H2O = L-glutamate + NH4(+)</text>
        <dbReference type="Rhea" id="RHEA:15889"/>
        <dbReference type="ChEBI" id="CHEBI:15377"/>
        <dbReference type="ChEBI" id="CHEBI:28938"/>
        <dbReference type="ChEBI" id="CHEBI:29985"/>
        <dbReference type="ChEBI" id="CHEBI:58359"/>
        <dbReference type="EC" id="3.5.1.2"/>
    </reaction>
</comment>
<dbReference type="InterPro" id="IPR029062">
    <property type="entry name" value="Class_I_gatase-like"/>
</dbReference>
<name>A0A4R1REJ8_HYDET</name>
<comment type="catalytic activity">
    <reaction evidence="8 10">
        <text>5-[(5-phospho-1-deoxy-D-ribulos-1-ylimino)methylamino]-1-(5-phospho-beta-D-ribosyl)imidazole-4-carboxamide + L-glutamine = D-erythro-1-(imidazol-4-yl)glycerol 3-phosphate + 5-amino-1-(5-phospho-beta-D-ribosyl)imidazole-4-carboxamide + L-glutamate + H(+)</text>
        <dbReference type="Rhea" id="RHEA:24793"/>
        <dbReference type="ChEBI" id="CHEBI:15378"/>
        <dbReference type="ChEBI" id="CHEBI:29985"/>
        <dbReference type="ChEBI" id="CHEBI:58278"/>
        <dbReference type="ChEBI" id="CHEBI:58359"/>
        <dbReference type="ChEBI" id="CHEBI:58475"/>
        <dbReference type="ChEBI" id="CHEBI:58525"/>
        <dbReference type="EC" id="4.3.2.10"/>
    </reaction>
</comment>
<dbReference type="PIRSF" id="PIRSF000495">
    <property type="entry name" value="Amidotransf_hisH"/>
    <property type="match status" value="1"/>
</dbReference>
<evidence type="ECO:0000313" key="14">
    <source>
        <dbReference type="Proteomes" id="UP000295008"/>
    </source>
</evidence>
<evidence type="ECO:0000256" key="2">
    <source>
        <dbReference type="ARBA" id="ARBA00011152"/>
    </source>
</evidence>
<evidence type="ECO:0000256" key="4">
    <source>
        <dbReference type="ARBA" id="ARBA00022801"/>
    </source>
</evidence>
<dbReference type="NCBIfam" id="TIGR01855">
    <property type="entry name" value="IMP_synth_hisH"/>
    <property type="match status" value="1"/>
</dbReference>
<reference evidence="13 14" key="1">
    <citation type="submission" date="2019-03" db="EMBL/GenBank/DDBJ databases">
        <title>Genomic Encyclopedia of Type Strains, Phase IV (KMG-IV): sequencing the most valuable type-strain genomes for metagenomic binning, comparative biology and taxonomic classification.</title>
        <authorList>
            <person name="Goeker M."/>
        </authorList>
    </citation>
    <scope>NUCLEOTIDE SEQUENCE [LARGE SCALE GENOMIC DNA]</scope>
    <source>
        <strain evidence="13 14">LX-B</strain>
    </source>
</reference>
<evidence type="ECO:0000259" key="12">
    <source>
        <dbReference type="Pfam" id="PF00117"/>
    </source>
</evidence>
<dbReference type="EC" id="4.3.2.10" evidence="10"/>
<comment type="function">
    <text evidence="10">IGPS catalyzes the conversion of PRFAR and glutamine to IGP, AICAR and glutamate. The HisH subunit catalyzes the hydrolysis of glutamine to glutamate and ammonia as part of the synthesis of IGP and AICAR. The resulting ammonia molecule is channeled to the active site of HisF.</text>
</comment>
<protein>
    <recommendedName>
        <fullName evidence="10">Imidazole glycerol phosphate synthase subunit HisH</fullName>
        <ecNumber evidence="10">4.3.2.10</ecNumber>
    </recommendedName>
    <alternativeName>
        <fullName evidence="10">IGP synthase glutaminase subunit</fullName>
        <ecNumber evidence="10">3.5.1.2</ecNumber>
    </alternativeName>
    <alternativeName>
        <fullName evidence="10">IGP synthase subunit HisH</fullName>
    </alternativeName>
    <alternativeName>
        <fullName evidence="10">ImGP synthase subunit HisH</fullName>
        <shortName evidence="10">IGPS subunit HisH</shortName>
    </alternativeName>
</protein>
<feature type="active site" evidence="10 11">
    <location>
        <position position="187"/>
    </location>
</feature>
<evidence type="ECO:0000256" key="10">
    <source>
        <dbReference type="HAMAP-Rule" id="MF_00278"/>
    </source>
</evidence>
<evidence type="ECO:0000256" key="1">
    <source>
        <dbReference type="ARBA" id="ARBA00005091"/>
    </source>
</evidence>
<keyword evidence="7 10" id="KW-0456">Lyase</keyword>
<evidence type="ECO:0000256" key="5">
    <source>
        <dbReference type="ARBA" id="ARBA00022962"/>
    </source>
</evidence>
<dbReference type="PROSITE" id="PS51274">
    <property type="entry name" value="GATASE_COBBQ"/>
    <property type="match status" value="1"/>
</dbReference>
<keyword evidence="14" id="KW-1185">Reference proteome</keyword>
<feature type="active site" description="Nucleophile" evidence="10 11">
    <location>
        <position position="79"/>
    </location>
</feature>
<dbReference type="GO" id="GO:0004359">
    <property type="term" value="F:glutaminase activity"/>
    <property type="evidence" value="ECO:0007669"/>
    <property type="project" value="UniProtKB-EC"/>
</dbReference>
<dbReference type="EC" id="3.5.1.2" evidence="10"/>
<keyword evidence="10" id="KW-0963">Cytoplasm</keyword>
<evidence type="ECO:0000256" key="9">
    <source>
        <dbReference type="ARBA" id="ARBA00049534"/>
    </source>
</evidence>
<dbReference type="GO" id="GO:0005737">
    <property type="term" value="C:cytoplasm"/>
    <property type="evidence" value="ECO:0007669"/>
    <property type="project" value="UniProtKB-SubCell"/>
</dbReference>
<comment type="pathway">
    <text evidence="1 10">Amino-acid biosynthesis; L-histidine biosynthesis; L-histidine from 5-phospho-alpha-D-ribose 1-diphosphate: step 5/9.</text>
</comment>
<evidence type="ECO:0000256" key="7">
    <source>
        <dbReference type="ARBA" id="ARBA00023239"/>
    </source>
</evidence>
<comment type="subunit">
    <text evidence="2 10">Heterodimer of HisH and HisF.</text>
</comment>
<keyword evidence="13" id="KW-0808">Transferase</keyword>
<dbReference type="InterPro" id="IPR010139">
    <property type="entry name" value="Imidazole-glycPsynth_HisH"/>
</dbReference>
<dbReference type="CDD" id="cd01748">
    <property type="entry name" value="GATase1_IGP_Synthase"/>
    <property type="match status" value="1"/>
</dbReference>
<dbReference type="PANTHER" id="PTHR42701:SF1">
    <property type="entry name" value="IMIDAZOLE GLYCEROL PHOSPHATE SYNTHASE SUBUNIT HISH"/>
    <property type="match status" value="1"/>
</dbReference>
<proteinExistence type="inferred from homology"/>